<organism evidence="2 3">
    <name type="scientific">Collybia nuda</name>
    <dbReference type="NCBI Taxonomy" id="64659"/>
    <lineage>
        <taxon>Eukaryota</taxon>
        <taxon>Fungi</taxon>
        <taxon>Dikarya</taxon>
        <taxon>Basidiomycota</taxon>
        <taxon>Agaricomycotina</taxon>
        <taxon>Agaricomycetes</taxon>
        <taxon>Agaricomycetidae</taxon>
        <taxon>Agaricales</taxon>
        <taxon>Tricholomatineae</taxon>
        <taxon>Clitocybaceae</taxon>
        <taxon>Collybia</taxon>
    </lineage>
</organism>
<dbReference type="Proteomes" id="UP000807353">
    <property type="component" value="Unassembled WGS sequence"/>
</dbReference>
<evidence type="ECO:0000313" key="2">
    <source>
        <dbReference type="EMBL" id="KAF9462608.1"/>
    </source>
</evidence>
<name>A0A9P6CJ96_9AGAR</name>
<keyword evidence="3" id="KW-1185">Reference proteome</keyword>
<accession>A0A9P6CJ96</accession>
<sequence>MSVSVSSPTSLNTTMKNPVPSNTINMVTIIFIALHSFVEGYELILVKSYLLFFMIEYDPPP</sequence>
<dbReference type="EMBL" id="MU150270">
    <property type="protein sequence ID" value="KAF9462608.1"/>
    <property type="molecule type" value="Genomic_DNA"/>
</dbReference>
<keyword evidence="1" id="KW-0472">Membrane</keyword>
<evidence type="ECO:0000313" key="3">
    <source>
        <dbReference type="Proteomes" id="UP000807353"/>
    </source>
</evidence>
<evidence type="ECO:0000256" key="1">
    <source>
        <dbReference type="SAM" id="Phobius"/>
    </source>
</evidence>
<feature type="transmembrane region" description="Helical" evidence="1">
    <location>
        <begin position="24"/>
        <end position="44"/>
    </location>
</feature>
<protein>
    <submittedName>
        <fullName evidence="2">Uncharacterized protein</fullName>
    </submittedName>
</protein>
<dbReference type="AlphaFoldDB" id="A0A9P6CJ96"/>
<keyword evidence="1" id="KW-1133">Transmembrane helix</keyword>
<gene>
    <name evidence="2" type="ORF">BDZ94DRAFT_1260826</name>
</gene>
<keyword evidence="1" id="KW-0812">Transmembrane</keyword>
<proteinExistence type="predicted"/>
<reference evidence="2" key="1">
    <citation type="submission" date="2020-11" db="EMBL/GenBank/DDBJ databases">
        <authorList>
            <consortium name="DOE Joint Genome Institute"/>
            <person name="Ahrendt S."/>
            <person name="Riley R."/>
            <person name="Andreopoulos W."/>
            <person name="Labutti K."/>
            <person name="Pangilinan J."/>
            <person name="Ruiz-Duenas F.J."/>
            <person name="Barrasa J.M."/>
            <person name="Sanchez-Garcia M."/>
            <person name="Camarero S."/>
            <person name="Miyauchi S."/>
            <person name="Serrano A."/>
            <person name="Linde D."/>
            <person name="Babiker R."/>
            <person name="Drula E."/>
            <person name="Ayuso-Fernandez I."/>
            <person name="Pacheco R."/>
            <person name="Padilla G."/>
            <person name="Ferreira P."/>
            <person name="Barriuso J."/>
            <person name="Kellner H."/>
            <person name="Castanera R."/>
            <person name="Alfaro M."/>
            <person name="Ramirez L."/>
            <person name="Pisabarro A.G."/>
            <person name="Kuo A."/>
            <person name="Tritt A."/>
            <person name="Lipzen A."/>
            <person name="He G."/>
            <person name="Yan M."/>
            <person name="Ng V."/>
            <person name="Cullen D."/>
            <person name="Martin F."/>
            <person name="Rosso M.-N."/>
            <person name="Henrissat B."/>
            <person name="Hibbett D."/>
            <person name="Martinez A.T."/>
            <person name="Grigoriev I.V."/>
        </authorList>
    </citation>
    <scope>NUCLEOTIDE SEQUENCE</scope>
    <source>
        <strain evidence="2">CBS 247.69</strain>
    </source>
</reference>
<comment type="caution">
    <text evidence="2">The sequence shown here is derived from an EMBL/GenBank/DDBJ whole genome shotgun (WGS) entry which is preliminary data.</text>
</comment>